<dbReference type="InterPro" id="IPR021927">
    <property type="entry name" value="DUF3540"/>
</dbReference>
<dbReference type="RefSeq" id="WP_284246343.1">
    <property type="nucleotide sequence ID" value="NZ_BSST01000001.1"/>
</dbReference>
<organism evidence="1 2">
    <name type="scientific">Thalassotalea insulae</name>
    <dbReference type="NCBI Taxonomy" id="2056778"/>
    <lineage>
        <taxon>Bacteria</taxon>
        <taxon>Pseudomonadati</taxon>
        <taxon>Pseudomonadota</taxon>
        <taxon>Gammaproteobacteria</taxon>
        <taxon>Alteromonadales</taxon>
        <taxon>Colwelliaceae</taxon>
        <taxon>Thalassotalea</taxon>
    </lineage>
</organism>
<evidence type="ECO:0008006" key="3">
    <source>
        <dbReference type="Google" id="ProtNLM"/>
    </source>
</evidence>
<accession>A0ABQ6GYF9</accession>
<name>A0ABQ6GYF9_9GAMM</name>
<reference evidence="1 2" key="1">
    <citation type="submission" date="2023-03" db="EMBL/GenBank/DDBJ databases">
        <title>Draft genome sequence of Thalassotalea insulae KCTC 62186T.</title>
        <authorList>
            <person name="Sawabe T."/>
        </authorList>
    </citation>
    <scope>NUCLEOTIDE SEQUENCE [LARGE SCALE GENOMIC DNA]</scope>
    <source>
        <strain evidence="1 2">KCTC 62186</strain>
    </source>
</reference>
<dbReference type="Pfam" id="PF12059">
    <property type="entry name" value="DUF3540"/>
    <property type="match status" value="1"/>
</dbReference>
<keyword evidence="2" id="KW-1185">Reference proteome</keyword>
<evidence type="ECO:0000313" key="2">
    <source>
        <dbReference type="Proteomes" id="UP001157186"/>
    </source>
</evidence>
<sequence length="175" mass="19467">MKSSLKLAQVKGPKAMPNSYIGKITAFDKQQQCWMIDNQFPAKKALSLLVNPELSDQVSFIELDEEFVITQLLTRANSQLQITMQSDKSVQWILPELSVKALDSLELVASNNVTLMANNLVQNGLNSLMQYSENLLQQANQFSATAKGVLRLNGKQQIITADDDVRIDGERINIG</sequence>
<dbReference type="EMBL" id="BSST01000001">
    <property type="protein sequence ID" value="GLX80362.1"/>
    <property type="molecule type" value="Genomic_DNA"/>
</dbReference>
<evidence type="ECO:0000313" key="1">
    <source>
        <dbReference type="EMBL" id="GLX80362.1"/>
    </source>
</evidence>
<protein>
    <recommendedName>
        <fullName evidence="3">DUF3540 domain-containing protein</fullName>
    </recommendedName>
</protein>
<proteinExistence type="predicted"/>
<gene>
    <name evidence="1" type="ORF">tinsulaeT_37020</name>
</gene>
<dbReference type="Proteomes" id="UP001157186">
    <property type="component" value="Unassembled WGS sequence"/>
</dbReference>
<comment type="caution">
    <text evidence="1">The sequence shown here is derived from an EMBL/GenBank/DDBJ whole genome shotgun (WGS) entry which is preliminary data.</text>
</comment>